<keyword evidence="3" id="KW-1185">Reference proteome</keyword>
<evidence type="ECO:0000256" key="1">
    <source>
        <dbReference type="SAM" id="MobiDB-lite"/>
    </source>
</evidence>
<organism evidence="2 3">
    <name type="scientific">Muricoccus roseus</name>
    <dbReference type="NCBI Taxonomy" id="198092"/>
    <lineage>
        <taxon>Bacteria</taxon>
        <taxon>Pseudomonadati</taxon>
        <taxon>Pseudomonadota</taxon>
        <taxon>Alphaproteobacteria</taxon>
        <taxon>Acetobacterales</taxon>
        <taxon>Roseomonadaceae</taxon>
        <taxon>Muricoccus</taxon>
    </lineage>
</organism>
<dbReference type="EMBL" id="FQZF01000019">
    <property type="protein sequence ID" value="SHJ75673.1"/>
    <property type="molecule type" value="Genomic_DNA"/>
</dbReference>
<dbReference type="RefSeq" id="WP_073136658.1">
    <property type="nucleotide sequence ID" value="NZ_FQZF01000019.1"/>
</dbReference>
<gene>
    <name evidence="2" type="ORF">SAMN02745194_03301</name>
</gene>
<feature type="region of interest" description="Disordered" evidence="1">
    <location>
        <begin position="1"/>
        <end position="74"/>
    </location>
</feature>
<evidence type="ECO:0000313" key="3">
    <source>
        <dbReference type="Proteomes" id="UP000184387"/>
    </source>
</evidence>
<name>A0A1M6LX46_9PROT</name>
<dbReference type="AlphaFoldDB" id="A0A1M6LX46"/>
<proteinExistence type="predicted"/>
<sequence>MTDPDEEEPAEYASPACFLHELSPEFAGLTPAAPPPGAPPGAGASPPEAGLPEEKGQAPAIPAHAPLPRAEEKG</sequence>
<dbReference type="Proteomes" id="UP000184387">
    <property type="component" value="Unassembled WGS sequence"/>
</dbReference>
<reference evidence="2 3" key="1">
    <citation type="submission" date="2016-11" db="EMBL/GenBank/DDBJ databases">
        <authorList>
            <person name="Jaros S."/>
            <person name="Januszkiewicz K."/>
            <person name="Wedrychowicz H."/>
        </authorList>
    </citation>
    <scope>NUCLEOTIDE SEQUENCE [LARGE SCALE GENOMIC DNA]</scope>
    <source>
        <strain evidence="2 3">DSM 14916</strain>
    </source>
</reference>
<evidence type="ECO:0000313" key="2">
    <source>
        <dbReference type="EMBL" id="SHJ75673.1"/>
    </source>
</evidence>
<protein>
    <submittedName>
        <fullName evidence="2">Uncharacterized protein</fullName>
    </submittedName>
</protein>
<feature type="compositionally biased region" description="Acidic residues" evidence="1">
    <location>
        <begin position="1"/>
        <end position="10"/>
    </location>
</feature>
<feature type="compositionally biased region" description="Low complexity" evidence="1">
    <location>
        <begin position="41"/>
        <end position="50"/>
    </location>
</feature>
<accession>A0A1M6LX46</accession>